<name>M5SCB5_9BACT</name>
<evidence type="ECO:0000313" key="1">
    <source>
        <dbReference type="EMBL" id="EMI25297.1"/>
    </source>
</evidence>
<dbReference type="Proteomes" id="UP000011996">
    <property type="component" value="Unassembled WGS sequence"/>
</dbReference>
<dbReference type="PATRIC" id="fig|1263868.3.peg.4467"/>
<protein>
    <submittedName>
        <fullName evidence="1">Uncharacterized protein</fullName>
    </submittedName>
</protein>
<proteinExistence type="predicted"/>
<gene>
    <name evidence="1" type="ORF">RESH_04122</name>
</gene>
<sequence length="60" mass="6964">MYFIELGFDKGPVNDEHGEIIPGRRRVEKLTVRKRYLATQKSSRIKKMKSLDELLAESAN</sequence>
<comment type="caution">
    <text evidence="1">The sequence shown here is derived from an EMBL/GenBank/DDBJ whole genome shotgun (WGS) entry which is preliminary data.</text>
</comment>
<dbReference type="EMBL" id="ANOF01000128">
    <property type="protein sequence ID" value="EMI25297.1"/>
    <property type="molecule type" value="Genomic_DNA"/>
</dbReference>
<organism evidence="1 2">
    <name type="scientific">Rhodopirellula europaea SH398</name>
    <dbReference type="NCBI Taxonomy" id="1263868"/>
    <lineage>
        <taxon>Bacteria</taxon>
        <taxon>Pseudomonadati</taxon>
        <taxon>Planctomycetota</taxon>
        <taxon>Planctomycetia</taxon>
        <taxon>Pirellulales</taxon>
        <taxon>Pirellulaceae</taxon>
        <taxon>Rhodopirellula</taxon>
    </lineage>
</organism>
<evidence type="ECO:0000313" key="2">
    <source>
        <dbReference type="Proteomes" id="UP000011996"/>
    </source>
</evidence>
<reference evidence="1 2" key="1">
    <citation type="journal article" date="2013" name="Mar. Genomics">
        <title>Expression of sulfatases in Rhodopirellula baltica and the diversity of sulfatases in the genus Rhodopirellula.</title>
        <authorList>
            <person name="Wegner C.E."/>
            <person name="Richter-Heitmann T."/>
            <person name="Klindworth A."/>
            <person name="Klockow C."/>
            <person name="Richter M."/>
            <person name="Achstetter T."/>
            <person name="Glockner F.O."/>
            <person name="Harder J."/>
        </authorList>
    </citation>
    <scope>NUCLEOTIDE SEQUENCE [LARGE SCALE GENOMIC DNA]</scope>
    <source>
        <strain evidence="1 2">SH398</strain>
    </source>
</reference>
<dbReference type="AlphaFoldDB" id="M5SCB5"/>
<accession>M5SCB5</accession>